<keyword evidence="13" id="KW-1185">Reference proteome</keyword>
<feature type="transmembrane region" description="Helical" evidence="10">
    <location>
        <begin position="101"/>
        <end position="124"/>
    </location>
</feature>
<evidence type="ECO:0000256" key="7">
    <source>
        <dbReference type="ARBA" id="ARBA00047899"/>
    </source>
</evidence>
<keyword evidence="2" id="KW-0723">Serine/threonine-protein kinase</keyword>
<sequence>MHYAPLVEVLVFSRECGALVLSPCRIQPTIEERKYLYHWDNVERRPKNTSFGNRLKKCNQGTSGNSCEKSENPESPTTVSNGDLNGNVPSEIIESFLKPLFFFKFFCLIFVITGSGGFGTVFVSKYNHKKVAIKQLHYRRHSSSEDFWSLCAELNAFRLPRSPNIATVLSFISSDSKMQIVTEFVCGRDLQKMIDDDQWIIHTKERKAIAYQIASGLAHCHSHRLLHLDVKPSNVLLSEDLETCKLTDFGCSRVATEVSCGLLIAPNSTNTSSFGTIAFKAPELLKSGRPTDRADIYSYSLLLYELLSRHAPYQGLHPHTIIFLVAGQNMRPELDEVKQKLVKEGIFSLELTNLLLSRLSV</sequence>
<keyword evidence="4" id="KW-0547">Nucleotide-binding</keyword>
<dbReference type="AlphaFoldDB" id="A0A0N4VMP4"/>
<dbReference type="Gene3D" id="1.10.510.10">
    <property type="entry name" value="Transferase(Phosphotransferase) domain 1"/>
    <property type="match status" value="1"/>
</dbReference>
<dbReference type="GO" id="GO:0004674">
    <property type="term" value="F:protein serine/threonine kinase activity"/>
    <property type="evidence" value="ECO:0007669"/>
    <property type="project" value="UniProtKB-KW"/>
</dbReference>
<feature type="domain" description="Protein kinase" evidence="11">
    <location>
        <begin position="107"/>
        <end position="361"/>
    </location>
</feature>
<evidence type="ECO:0000256" key="8">
    <source>
        <dbReference type="ARBA" id="ARBA00048679"/>
    </source>
</evidence>
<evidence type="ECO:0000256" key="4">
    <source>
        <dbReference type="ARBA" id="ARBA00022741"/>
    </source>
</evidence>
<name>A0A0N4VMP4_ENTVE</name>
<comment type="catalytic activity">
    <reaction evidence="8">
        <text>L-seryl-[protein] + ATP = O-phospho-L-seryl-[protein] + ADP + H(+)</text>
        <dbReference type="Rhea" id="RHEA:17989"/>
        <dbReference type="Rhea" id="RHEA-COMP:9863"/>
        <dbReference type="Rhea" id="RHEA-COMP:11604"/>
        <dbReference type="ChEBI" id="CHEBI:15378"/>
        <dbReference type="ChEBI" id="CHEBI:29999"/>
        <dbReference type="ChEBI" id="CHEBI:30616"/>
        <dbReference type="ChEBI" id="CHEBI:83421"/>
        <dbReference type="ChEBI" id="CHEBI:456216"/>
        <dbReference type="EC" id="2.7.11.1"/>
    </reaction>
</comment>
<dbReference type="InterPro" id="IPR051681">
    <property type="entry name" value="Ser/Thr_Kinases-Pseudokinases"/>
</dbReference>
<reference evidence="12 13" key="2">
    <citation type="submission" date="2018-10" db="EMBL/GenBank/DDBJ databases">
        <authorList>
            <consortium name="Pathogen Informatics"/>
        </authorList>
    </citation>
    <scope>NUCLEOTIDE SEQUENCE [LARGE SCALE GENOMIC DNA]</scope>
</reference>
<keyword evidence="10" id="KW-0812">Transmembrane</keyword>
<evidence type="ECO:0000313" key="12">
    <source>
        <dbReference type="EMBL" id="VDD96689.1"/>
    </source>
</evidence>
<evidence type="ECO:0000256" key="10">
    <source>
        <dbReference type="SAM" id="Phobius"/>
    </source>
</evidence>
<dbReference type="Proteomes" id="UP000274131">
    <property type="component" value="Unassembled WGS sequence"/>
</dbReference>
<organism evidence="14">
    <name type="scientific">Enterobius vermicularis</name>
    <name type="common">Human pinworm</name>
    <dbReference type="NCBI Taxonomy" id="51028"/>
    <lineage>
        <taxon>Eukaryota</taxon>
        <taxon>Metazoa</taxon>
        <taxon>Ecdysozoa</taxon>
        <taxon>Nematoda</taxon>
        <taxon>Chromadorea</taxon>
        <taxon>Rhabditida</taxon>
        <taxon>Spirurina</taxon>
        <taxon>Oxyuridomorpha</taxon>
        <taxon>Oxyuroidea</taxon>
        <taxon>Oxyuridae</taxon>
        <taxon>Enterobius</taxon>
    </lineage>
</organism>
<dbReference type="InterPro" id="IPR008271">
    <property type="entry name" value="Ser/Thr_kinase_AS"/>
</dbReference>
<evidence type="ECO:0000256" key="3">
    <source>
        <dbReference type="ARBA" id="ARBA00022679"/>
    </source>
</evidence>
<dbReference type="STRING" id="51028.A0A0N4VMP4"/>
<evidence type="ECO:0000256" key="6">
    <source>
        <dbReference type="ARBA" id="ARBA00022840"/>
    </source>
</evidence>
<accession>A0A0N4VMP4</accession>
<keyword evidence="10" id="KW-0472">Membrane</keyword>
<keyword evidence="5" id="KW-0418">Kinase</keyword>
<evidence type="ECO:0000259" key="11">
    <source>
        <dbReference type="PROSITE" id="PS50011"/>
    </source>
</evidence>
<evidence type="ECO:0000256" key="9">
    <source>
        <dbReference type="SAM" id="MobiDB-lite"/>
    </source>
</evidence>
<dbReference type="Pfam" id="PF00069">
    <property type="entry name" value="Pkinase"/>
    <property type="match status" value="1"/>
</dbReference>
<proteinExistence type="predicted"/>
<dbReference type="OrthoDB" id="5913378at2759"/>
<gene>
    <name evidence="12" type="ORF">EVEC_LOCUS11440</name>
</gene>
<evidence type="ECO:0000256" key="1">
    <source>
        <dbReference type="ARBA" id="ARBA00012513"/>
    </source>
</evidence>
<evidence type="ECO:0000256" key="5">
    <source>
        <dbReference type="ARBA" id="ARBA00022777"/>
    </source>
</evidence>
<dbReference type="SMART" id="SM00220">
    <property type="entry name" value="S_TKc"/>
    <property type="match status" value="1"/>
</dbReference>
<dbReference type="SUPFAM" id="SSF56112">
    <property type="entry name" value="Protein kinase-like (PK-like)"/>
    <property type="match status" value="1"/>
</dbReference>
<keyword evidence="6" id="KW-0067">ATP-binding</keyword>
<feature type="region of interest" description="Disordered" evidence="9">
    <location>
        <begin position="48"/>
        <end position="83"/>
    </location>
</feature>
<dbReference type="PROSITE" id="PS50011">
    <property type="entry name" value="PROTEIN_KINASE_DOM"/>
    <property type="match status" value="1"/>
</dbReference>
<dbReference type="InterPro" id="IPR000719">
    <property type="entry name" value="Prot_kinase_dom"/>
</dbReference>
<dbReference type="EMBL" id="UXUI01012074">
    <property type="protein sequence ID" value="VDD96689.1"/>
    <property type="molecule type" value="Genomic_DNA"/>
</dbReference>
<dbReference type="InterPro" id="IPR011009">
    <property type="entry name" value="Kinase-like_dom_sf"/>
</dbReference>
<evidence type="ECO:0000313" key="14">
    <source>
        <dbReference type="WBParaSite" id="EVEC_0001222101-mRNA-1"/>
    </source>
</evidence>
<dbReference type="PANTHER" id="PTHR44329:SF285">
    <property type="entry name" value="V-MOS MOLONEY MURINE SARCOMA VIRAL ONCO HOMOLOG"/>
    <property type="match status" value="1"/>
</dbReference>
<protein>
    <recommendedName>
        <fullName evidence="1">non-specific serine/threonine protein kinase</fullName>
        <ecNumber evidence="1">2.7.11.1</ecNumber>
    </recommendedName>
</protein>
<dbReference type="PROSITE" id="PS00108">
    <property type="entry name" value="PROTEIN_KINASE_ST"/>
    <property type="match status" value="1"/>
</dbReference>
<dbReference type="WBParaSite" id="EVEC_0001222101-mRNA-1">
    <property type="protein sequence ID" value="EVEC_0001222101-mRNA-1"/>
    <property type="gene ID" value="EVEC_0001222101"/>
</dbReference>
<reference evidence="14" key="1">
    <citation type="submission" date="2017-02" db="UniProtKB">
        <authorList>
            <consortium name="WormBaseParasite"/>
        </authorList>
    </citation>
    <scope>IDENTIFICATION</scope>
</reference>
<keyword evidence="10" id="KW-1133">Transmembrane helix</keyword>
<keyword evidence="3" id="KW-0808">Transferase</keyword>
<dbReference type="PANTHER" id="PTHR44329">
    <property type="entry name" value="SERINE/THREONINE-PROTEIN KINASE TNNI3K-RELATED"/>
    <property type="match status" value="1"/>
</dbReference>
<dbReference type="EC" id="2.7.11.1" evidence="1"/>
<dbReference type="GO" id="GO:0005524">
    <property type="term" value="F:ATP binding"/>
    <property type="evidence" value="ECO:0007669"/>
    <property type="project" value="UniProtKB-KW"/>
</dbReference>
<evidence type="ECO:0000256" key="2">
    <source>
        <dbReference type="ARBA" id="ARBA00022527"/>
    </source>
</evidence>
<comment type="catalytic activity">
    <reaction evidence="7">
        <text>L-threonyl-[protein] + ATP = O-phospho-L-threonyl-[protein] + ADP + H(+)</text>
        <dbReference type="Rhea" id="RHEA:46608"/>
        <dbReference type="Rhea" id="RHEA-COMP:11060"/>
        <dbReference type="Rhea" id="RHEA-COMP:11605"/>
        <dbReference type="ChEBI" id="CHEBI:15378"/>
        <dbReference type="ChEBI" id="CHEBI:30013"/>
        <dbReference type="ChEBI" id="CHEBI:30616"/>
        <dbReference type="ChEBI" id="CHEBI:61977"/>
        <dbReference type="ChEBI" id="CHEBI:456216"/>
        <dbReference type="EC" id="2.7.11.1"/>
    </reaction>
</comment>
<evidence type="ECO:0000313" key="13">
    <source>
        <dbReference type="Proteomes" id="UP000274131"/>
    </source>
</evidence>
<feature type="compositionally biased region" description="Polar residues" evidence="9">
    <location>
        <begin position="59"/>
        <end position="83"/>
    </location>
</feature>